<dbReference type="EMBL" id="JAYMYR010000006">
    <property type="protein sequence ID" value="KAK7356740.1"/>
    <property type="molecule type" value="Genomic_DNA"/>
</dbReference>
<name>A0AAN9MLC8_PHACN</name>
<evidence type="ECO:0000313" key="1">
    <source>
        <dbReference type="EMBL" id="KAK7356740.1"/>
    </source>
</evidence>
<organism evidence="1 2">
    <name type="scientific">Phaseolus coccineus</name>
    <name type="common">Scarlet runner bean</name>
    <name type="synonym">Phaseolus multiflorus</name>
    <dbReference type="NCBI Taxonomy" id="3886"/>
    <lineage>
        <taxon>Eukaryota</taxon>
        <taxon>Viridiplantae</taxon>
        <taxon>Streptophyta</taxon>
        <taxon>Embryophyta</taxon>
        <taxon>Tracheophyta</taxon>
        <taxon>Spermatophyta</taxon>
        <taxon>Magnoliopsida</taxon>
        <taxon>eudicotyledons</taxon>
        <taxon>Gunneridae</taxon>
        <taxon>Pentapetalae</taxon>
        <taxon>rosids</taxon>
        <taxon>fabids</taxon>
        <taxon>Fabales</taxon>
        <taxon>Fabaceae</taxon>
        <taxon>Papilionoideae</taxon>
        <taxon>50 kb inversion clade</taxon>
        <taxon>NPAAA clade</taxon>
        <taxon>indigoferoid/millettioid clade</taxon>
        <taxon>Phaseoleae</taxon>
        <taxon>Phaseolus</taxon>
    </lineage>
</organism>
<proteinExistence type="predicted"/>
<gene>
    <name evidence="1" type="ORF">VNO80_16015</name>
</gene>
<reference evidence="1 2" key="1">
    <citation type="submission" date="2024-01" db="EMBL/GenBank/DDBJ databases">
        <title>The genomes of 5 underutilized Papilionoideae crops provide insights into root nodulation and disease resistanc.</title>
        <authorList>
            <person name="Jiang F."/>
        </authorList>
    </citation>
    <scope>NUCLEOTIDE SEQUENCE [LARGE SCALE GENOMIC DNA]</scope>
    <source>
        <strain evidence="1">JINMINGXINNONG_FW02</strain>
        <tissue evidence="1">Leaves</tissue>
    </source>
</reference>
<dbReference type="AlphaFoldDB" id="A0AAN9MLC8"/>
<keyword evidence="2" id="KW-1185">Reference proteome</keyword>
<evidence type="ECO:0000313" key="2">
    <source>
        <dbReference type="Proteomes" id="UP001374584"/>
    </source>
</evidence>
<protein>
    <submittedName>
        <fullName evidence="1">Uncharacterized protein</fullName>
    </submittedName>
</protein>
<dbReference type="Proteomes" id="UP001374584">
    <property type="component" value="Unassembled WGS sequence"/>
</dbReference>
<sequence>MFDFIYSLVHSFPILSPSSKLNLLKTLRSNLVVLLLNVDLPSRAFYFGKIGEIWAMGFDWLLELSRFDFNKMSFNLTMDFDFRMDFNFTVDFDFTMHCTN</sequence>
<comment type="caution">
    <text evidence="1">The sequence shown here is derived from an EMBL/GenBank/DDBJ whole genome shotgun (WGS) entry which is preliminary data.</text>
</comment>
<accession>A0AAN9MLC8</accession>